<feature type="region of interest" description="Disordered" evidence="1">
    <location>
        <begin position="40"/>
        <end position="81"/>
    </location>
</feature>
<evidence type="ECO:0000313" key="2">
    <source>
        <dbReference type="EMBL" id="GFH61114.1"/>
    </source>
</evidence>
<dbReference type="AlphaFoldDB" id="A0AAD3HFD1"/>
<sequence length="685" mass="77213">MSFQVLGTSFSSDATKSSSRKAPLFPDANEDIIAELLKNSNTSISSHRTASSAPPFLNNSPHSMSRYASSPPMNNQNGFHRQDCYDVRAGDSDTISQSFERSFSGKNSEQLARQPSRISMERENSNSFSLNQTSSSSTIHHHMYNMGNNTESEVEKNNRGSRSTEEYPSGSYYTSSNFTKSEEYPSGRYYTSTNGTKSGVHDIDQHFSQDSHDDSTLTTVDGNIRYGDPVDIPAYVRPSKNVLVAPPSQNLHFGMKNYSQEGRKNYLPHELVQGRYSGTRSGAKVELVKGRYSNRHKPRGRQQQQQQQQQPQQQQYNEQPHDSFPFDLAKNAVKTLQSHQRNLAEFARQIPHISPPLDPKEFLHSMNIPGVKRVCTDETYASTQNKDLSDKSLSHNRENTPVSANTQIISNRTTMETQPTQNSDPNIATARVNWNVSNMIDKSGPLRQDKSDNISTNIRSVTSDVLDDFELRKKRRNEIIEEMRLLSQLKRDAQQNGDMEEVKILIRSLDLLNLELDKLHSSTTSAASTSNTETKETTILNESKEEIVQQQRSFKIRAPADLSEGYEFTANIKGEIIKAVVPKNVKKGEIFRCFVDETKNQEVQQRDEVETVETQSFDTRSFETAKSDGPKSILKRRIKIRAPTDLIERMEFSTTVNGTMVKSTVPKGGVRKGDIFSIPLLPGQL</sequence>
<accession>A0AAD3HFD1</accession>
<evidence type="ECO:0000256" key="1">
    <source>
        <dbReference type="SAM" id="MobiDB-lite"/>
    </source>
</evidence>
<feature type="compositionally biased region" description="Polar residues" evidence="1">
    <location>
        <begin position="40"/>
        <end position="79"/>
    </location>
</feature>
<feature type="compositionally biased region" description="Polar residues" evidence="1">
    <location>
        <begin position="99"/>
        <end position="117"/>
    </location>
</feature>
<feature type="region of interest" description="Disordered" evidence="1">
    <location>
        <begin position="99"/>
        <end position="178"/>
    </location>
</feature>
<feature type="region of interest" description="Disordered" evidence="1">
    <location>
        <begin position="294"/>
        <end position="325"/>
    </location>
</feature>
<gene>
    <name evidence="2" type="ORF">CTEN210_17590</name>
</gene>
<organism evidence="2 3">
    <name type="scientific">Chaetoceros tenuissimus</name>
    <dbReference type="NCBI Taxonomy" id="426638"/>
    <lineage>
        <taxon>Eukaryota</taxon>
        <taxon>Sar</taxon>
        <taxon>Stramenopiles</taxon>
        <taxon>Ochrophyta</taxon>
        <taxon>Bacillariophyta</taxon>
        <taxon>Coscinodiscophyceae</taxon>
        <taxon>Chaetocerotophycidae</taxon>
        <taxon>Chaetocerotales</taxon>
        <taxon>Chaetocerotaceae</taxon>
        <taxon>Chaetoceros</taxon>
    </lineage>
</organism>
<dbReference type="Proteomes" id="UP001054902">
    <property type="component" value="Unassembled WGS sequence"/>
</dbReference>
<comment type="caution">
    <text evidence="2">The sequence shown here is derived from an EMBL/GenBank/DDBJ whole genome shotgun (WGS) entry which is preliminary data.</text>
</comment>
<proteinExistence type="predicted"/>
<feature type="compositionally biased region" description="Low complexity" evidence="1">
    <location>
        <begin position="302"/>
        <end position="315"/>
    </location>
</feature>
<reference evidence="2 3" key="1">
    <citation type="journal article" date="2021" name="Sci. Rep.">
        <title>The genome of the diatom Chaetoceros tenuissimus carries an ancient integrated fragment of an extant virus.</title>
        <authorList>
            <person name="Hongo Y."/>
            <person name="Kimura K."/>
            <person name="Takaki Y."/>
            <person name="Yoshida Y."/>
            <person name="Baba S."/>
            <person name="Kobayashi G."/>
            <person name="Nagasaki K."/>
            <person name="Hano T."/>
            <person name="Tomaru Y."/>
        </authorList>
    </citation>
    <scope>NUCLEOTIDE SEQUENCE [LARGE SCALE GENOMIC DNA]</scope>
    <source>
        <strain evidence="2 3">NIES-3715</strain>
    </source>
</reference>
<feature type="region of interest" description="Disordered" evidence="1">
    <location>
        <begin position="1"/>
        <end position="26"/>
    </location>
</feature>
<feature type="compositionally biased region" description="Basic and acidic residues" evidence="1">
    <location>
        <begin position="153"/>
        <end position="165"/>
    </location>
</feature>
<evidence type="ECO:0000313" key="3">
    <source>
        <dbReference type="Proteomes" id="UP001054902"/>
    </source>
</evidence>
<dbReference type="EMBL" id="BLLK01000071">
    <property type="protein sequence ID" value="GFH61114.1"/>
    <property type="molecule type" value="Genomic_DNA"/>
</dbReference>
<protein>
    <submittedName>
        <fullName evidence="2">Uncharacterized protein</fullName>
    </submittedName>
</protein>
<name>A0AAD3HFD1_9STRA</name>
<keyword evidence="3" id="KW-1185">Reference proteome</keyword>
<feature type="compositionally biased region" description="Low complexity" evidence="1">
    <location>
        <begin position="125"/>
        <end position="137"/>
    </location>
</feature>